<dbReference type="OrthoDB" id="175224at2"/>
<organism evidence="3 4">
    <name type="scientific">Rubinisphaera brasiliensis (strain ATCC 49424 / DSM 5305 / JCM 21570 / IAM 15109 / NBRC 103401 / IFAM 1448)</name>
    <name type="common">Planctomyces brasiliensis</name>
    <dbReference type="NCBI Taxonomy" id="756272"/>
    <lineage>
        <taxon>Bacteria</taxon>
        <taxon>Pseudomonadati</taxon>
        <taxon>Planctomycetota</taxon>
        <taxon>Planctomycetia</taxon>
        <taxon>Planctomycetales</taxon>
        <taxon>Planctomycetaceae</taxon>
        <taxon>Rubinisphaera</taxon>
    </lineage>
</organism>
<dbReference type="Gene3D" id="3.20.20.80">
    <property type="entry name" value="Glycosidases"/>
    <property type="match status" value="1"/>
</dbReference>
<name>F0SIQ5_RUBBR</name>
<feature type="domain" description="DUF5722" evidence="2">
    <location>
        <begin position="302"/>
        <end position="693"/>
    </location>
</feature>
<accession>F0SIQ5</accession>
<gene>
    <name evidence="3" type="ordered locus">Plabr_3132</name>
</gene>
<reference evidence="4" key="1">
    <citation type="submission" date="2011-02" db="EMBL/GenBank/DDBJ databases">
        <title>The complete genome of Planctomyces brasiliensis DSM 5305.</title>
        <authorList>
            <person name="Lucas S."/>
            <person name="Copeland A."/>
            <person name="Lapidus A."/>
            <person name="Bruce D."/>
            <person name="Goodwin L."/>
            <person name="Pitluck S."/>
            <person name="Kyrpides N."/>
            <person name="Mavromatis K."/>
            <person name="Pagani I."/>
            <person name="Ivanova N."/>
            <person name="Ovchinnikova G."/>
            <person name="Lu M."/>
            <person name="Detter J.C."/>
            <person name="Han C."/>
            <person name="Land M."/>
            <person name="Hauser L."/>
            <person name="Markowitz V."/>
            <person name="Cheng J.-F."/>
            <person name="Hugenholtz P."/>
            <person name="Woyke T."/>
            <person name="Wu D."/>
            <person name="Tindall B."/>
            <person name="Pomrenke H.G."/>
            <person name="Brambilla E."/>
            <person name="Klenk H.-P."/>
            <person name="Eisen J.A."/>
        </authorList>
    </citation>
    <scope>NUCLEOTIDE SEQUENCE [LARGE SCALE GENOMIC DNA]</scope>
    <source>
        <strain evidence="4">ATCC 49424 / DSM 5305 / JCM 21570 / NBRC 103401 / IFAM 1448</strain>
    </source>
</reference>
<dbReference type="InterPro" id="IPR043780">
    <property type="entry name" value="DUF5722"/>
</dbReference>
<sequence>MHFVSPVRFVFAVLILILATGSPLRAAAPVELQLGPRADIKVTREDNAWQIETEGENPHFWTNELPADIDVAALPILEFEYFSTAPIENVRVRVPTANGGLRIEAGTIGLAETWQTHAIDLRQVEQPYLTGPRRRFAVLLGTKPGHLFRLRTLRLRPANAAEEQSQAERNREKEQRLADARDYETYLTTEFPATITSTLVKSDEIRVTAQVKSRIASDKLGIVEIPLHTPSYKLPEQVRIEAEATSKDGQIEFRLLRSLELRDRASSRWRLVSLKNPTQPIAVSAVFYANQWDKGVQRDLPPQSASSIKGLGAIPRNITTDHEVFDLGIQHATVNIVVNSLLRRTPTPATKPYVFEGQTFHINSNALASLDKTVHSLTQRKVINSAILLIGNGRDEHGRPLSAMIHPEAESQGRFAMPNLATPDGTTAYRAIIYLLTERYTRADGQFGRISNWILHNEIDQSGTWTNMGAQPLLRYLETFTRSARIVYQTARRFDPHARVFVSLTHFWTRVSPGHHTFQVRDIIERFNLANHVEGPFEWGIAYHPYPEPMRQSQAWTNHVDYTFDADFILPANIEVLPTFMQQPRFLFQGKQRGILLSEQGVNAASMSDEDQMLQAAGIAWVMSRVRRVKGIEAYHYHAYRDSPEAEGGLLLGLTNPNSGHKHAWDTYAAFDTPGEEEAFRFAWPIIGISGPEQIELHPVAPHSPAQNK</sequence>
<dbReference type="KEGG" id="pbs:Plabr_3132"/>
<dbReference type="InterPro" id="IPR017853">
    <property type="entry name" value="GH"/>
</dbReference>
<feature type="compositionally biased region" description="Basic and acidic residues" evidence="1">
    <location>
        <begin position="166"/>
        <end position="178"/>
    </location>
</feature>
<dbReference type="Proteomes" id="UP000006860">
    <property type="component" value="Chromosome"/>
</dbReference>
<keyword evidence="4" id="KW-1185">Reference proteome</keyword>
<evidence type="ECO:0000256" key="1">
    <source>
        <dbReference type="SAM" id="MobiDB-lite"/>
    </source>
</evidence>
<dbReference type="eggNOG" id="ENOG502Z89I">
    <property type="taxonomic scope" value="Bacteria"/>
</dbReference>
<feature type="region of interest" description="Disordered" evidence="1">
    <location>
        <begin position="159"/>
        <end position="178"/>
    </location>
</feature>
<dbReference type="AlphaFoldDB" id="F0SIQ5"/>
<dbReference type="SUPFAM" id="SSF51445">
    <property type="entry name" value="(Trans)glycosidases"/>
    <property type="match status" value="1"/>
</dbReference>
<protein>
    <recommendedName>
        <fullName evidence="2">DUF5722 domain-containing protein</fullName>
    </recommendedName>
</protein>
<evidence type="ECO:0000313" key="4">
    <source>
        <dbReference type="Proteomes" id="UP000006860"/>
    </source>
</evidence>
<proteinExistence type="predicted"/>
<evidence type="ECO:0000313" key="3">
    <source>
        <dbReference type="EMBL" id="ADY60729.1"/>
    </source>
</evidence>
<evidence type="ECO:0000259" key="2">
    <source>
        <dbReference type="Pfam" id="PF18989"/>
    </source>
</evidence>
<dbReference type="Pfam" id="PF18989">
    <property type="entry name" value="DUF5722"/>
    <property type="match status" value="1"/>
</dbReference>
<dbReference type="EMBL" id="CP002546">
    <property type="protein sequence ID" value="ADY60729.1"/>
    <property type="molecule type" value="Genomic_DNA"/>
</dbReference>
<dbReference type="HOGENOM" id="CLU_021846_1_0_0"/>
<dbReference type="RefSeq" id="WP_013629450.1">
    <property type="nucleotide sequence ID" value="NC_015174.1"/>
</dbReference>